<comment type="caution">
    <text evidence="2">The sequence shown here is derived from an EMBL/GenBank/DDBJ whole genome shotgun (WGS) entry which is preliminary data.</text>
</comment>
<dbReference type="EMBL" id="JAVFWL010000006">
    <property type="protein sequence ID" value="KAK6763448.1"/>
    <property type="molecule type" value="Genomic_DNA"/>
</dbReference>
<keyword evidence="3" id="KW-1185">Reference proteome</keyword>
<proteinExistence type="predicted"/>
<dbReference type="Pfam" id="PF00481">
    <property type="entry name" value="PP2C"/>
    <property type="match status" value="1"/>
</dbReference>
<dbReference type="InterPro" id="IPR001932">
    <property type="entry name" value="PPM-type_phosphatase-like_dom"/>
</dbReference>
<accession>A0ABR1ELC3</accession>
<feature type="domain" description="PPM-type phosphatase" evidence="1">
    <location>
        <begin position="1"/>
        <end position="167"/>
    </location>
</feature>
<dbReference type="Gene3D" id="3.60.40.10">
    <property type="entry name" value="PPM-type phosphatase domain"/>
    <property type="match status" value="1"/>
</dbReference>
<evidence type="ECO:0000313" key="3">
    <source>
        <dbReference type="Proteomes" id="UP001303046"/>
    </source>
</evidence>
<organism evidence="2 3">
    <name type="scientific">Necator americanus</name>
    <name type="common">Human hookworm</name>
    <dbReference type="NCBI Taxonomy" id="51031"/>
    <lineage>
        <taxon>Eukaryota</taxon>
        <taxon>Metazoa</taxon>
        <taxon>Ecdysozoa</taxon>
        <taxon>Nematoda</taxon>
        <taxon>Chromadorea</taxon>
        <taxon>Rhabditida</taxon>
        <taxon>Rhabditina</taxon>
        <taxon>Rhabditomorpha</taxon>
        <taxon>Strongyloidea</taxon>
        <taxon>Ancylostomatidae</taxon>
        <taxon>Bunostominae</taxon>
        <taxon>Necator</taxon>
    </lineage>
</organism>
<dbReference type="Proteomes" id="UP001303046">
    <property type="component" value="Unassembled WGS sequence"/>
</dbReference>
<sequence length="167" mass="18873">MIFVTEVHRLDDALSRIDPNCTSLVGSTMIAAILEDNRYLSVINVGDSRAVACDTCDQMISLSKDHKPDDKLADTVRLKRKKIAHAALLHDNARLTVQNLLVKRNSKLDFEVLQYNAYSADLAQSDYDLFRGVKLRDKTFDDQKELEISFEHSNKSADHLLVVLGLR</sequence>
<evidence type="ECO:0000313" key="2">
    <source>
        <dbReference type="EMBL" id="KAK6763448.1"/>
    </source>
</evidence>
<evidence type="ECO:0000259" key="1">
    <source>
        <dbReference type="PROSITE" id="PS51746"/>
    </source>
</evidence>
<dbReference type="SUPFAM" id="SSF81606">
    <property type="entry name" value="PP2C-like"/>
    <property type="match status" value="1"/>
</dbReference>
<name>A0ABR1ELC3_NECAM</name>
<dbReference type="InterPro" id="IPR036457">
    <property type="entry name" value="PPM-type-like_dom_sf"/>
</dbReference>
<protein>
    <recommendedName>
        <fullName evidence="1">PPM-type phosphatase domain-containing protein</fullName>
    </recommendedName>
</protein>
<reference evidence="2 3" key="1">
    <citation type="submission" date="2023-08" db="EMBL/GenBank/DDBJ databases">
        <title>A Necator americanus chromosomal reference genome.</title>
        <authorList>
            <person name="Ilik V."/>
            <person name="Petrzelkova K.J."/>
            <person name="Pardy F."/>
            <person name="Fuh T."/>
            <person name="Niatou-Singa F.S."/>
            <person name="Gouil Q."/>
            <person name="Baker L."/>
            <person name="Ritchie M.E."/>
            <person name="Jex A.R."/>
            <person name="Gazzola D."/>
            <person name="Li H."/>
            <person name="Toshio Fujiwara R."/>
            <person name="Zhan B."/>
            <person name="Aroian R.V."/>
            <person name="Pafco B."/>
            <person name="Schwarz E.M."/>
        </authorList>
    </citation>
    <scope>NUCLEOTIDE SEQUENCE [LARGE SCALE GENOMIC DNA]</scope>
    <source>
        <strain evidence="2 3">Aroian</strain>
        <tissue evidence="2">Whole animal</tissue>
    </source>
</reference>
<dbReference type="PROSITE" id="PS51746">
    <property type="entry name" value="PPM_2"/>
    <property type="match status" value="1"/>
</dbReference>
<gene>
    <name evidence="2" type="primary">Necator_chrX.g24116</name>
    <name evidence="2" type="ORF">RB195_023951</name>
</gene>